<dbReference type="EMBL" id="OBMI01000001">
    <property type="protein sequence ID" value="SOB80760.1"/>
    <property type="molecule type" value="Genomic_DNA"/>
</dbReference>
<feature type="region of interest" description="Disordered" evidence="1">
    <location>
        <begin position="93"/>
        <end position="134"/>
    </location>
</feature>
<protein>
    <submittedName>
        <fullName evidence="2">Uncharacterized protein</fullName>
    </submittedName>
</protein>
<evidence type="ECO:0000313" key="3">
    <source>
        <dbReference type="Proteomes" id="UP000219494"/>
    </source>
</evidence>
<name>A0A285QFQ0_9SPHN</name>
<sequence length="316" mass="35481">MSALTKKPNGGRFTLEDLVDQPGAKRILELILSMALAPGGEVSPDNESLVALRREGTREQVLQDLVALLAPRNVNPALWLKWLSGDGEPYTPSKLARAGSSKHASGRVLDRASDRIGTQRQRRDRARTKLEEAREELDREEQALATAQAMDNAVLMWAVSEHLARIIGPVFAMGPAWTLMRICSAHITRSDMDEELSRYSEGDQEYAEEQFRRDRTDQSALILDALDLWSGDDEFEHEMRMAISDVARRYRVKKRDQSSVPPRKRSARDKTNSARPDAATDRNEVLDGFAADPGSDRSNVGSASRAERDDDEERFY</sequence>
<organism evidence="2 3">
    <name type="scientific">Sphingomonas guangdongensis</name>
    <dbReference type="NCBI Taxonomy" id="1141890"/>
    <lineage>
        <taxon>Bacteria</taxon>
        <taxon>Pseudomonadati</taxon>
        <taxon>Pseudomonadota</taxon>
        <taxon>Alphaproteobacteria</taxon>
        <taxon>Sphingomonadales</taxon>
        <taxon>Sphingomonadaceae</taxon>
        <taxon>Sphingomonas</taxon>
    </lineage>
</organism>
<feature type="compositionally biased region" description="Basic and acidic residues" evidence="1">
    <location>
        <begin position="268"/>
        <end position="285"/>
    </location>
</feature>
<keyword evidence="3" id="KW-1185">Reference proteome</keyword>
<dbReference type="RefSeq" id="WP_144033532.1">
    <property type="nucleotide sequence ID" value="NZ_OBMI01000001.1"/>
</dbReference>
<accession>A0A285QFQ0</accession>
<dbReference type="Proteomes" id="UP000219494">
    <property type="component" value="Unassembled WGS sequence"/>
</dbReference>
<dbReference type="AlphaFoldDB" id="A0A285QFQ0"/>
<feature type="region of interest" description="Disordered" evidence="1">
    <location>
        <begin position="252"/>
        <end position="316"/>
    </location>
</feature>
<evidence type="ECO:0000313" key="2">
    <source>
        <dbReference type="EMBL" id="SOB80760.1"/>
    </source>
</evidence>
<reference evidence="2 3" key="1">
    <citation type="submission" date="2017-07" db="EMBL/GenBank/DDBJ databases">
        <authorList>
            <person name="Sun Z.S."/>
            <person name="Albrecht U."/>
            <person name="Echele G."/>
            <person name="Lee C.C."/>
        </authorList>
    </citation>
    <scope>NUCLEOTIDE SEQUENCE [LARGE SCALE GENOMIC DNA]</scope>
    <source>
        <strain evidence="2 3">CGMCC 1.12672</strain>
    </source>
</reference>
<gene>
    <name evidence="2" type="ORF">SAMN06297144_1223</name>
</gene>
<dbReference type="OrthoDB" id="7575527at2"/>
<evidence type="ECO:0000256" key="1">
    <source>
        <dbReference type="SAM" id="MobiDB-lite"/>
    </source>
</evidence>
<proteinExistence type="predicted"/>